<dbReference type="AlphaFoldDB" id="A0AAJ7RMI0"/>
<keyword evidence="2" id="KW-1185">Reference proteome</keyword>
<evidence type="ECO:0000313" key="3">
    <source>
        <dbReference type="RefSeq" id="XP_024943661.1"/>
    </source>
</evidence>
<dbReference type="Proteomes" id="UP000694920">
    <property type="component" value="Unplaced"/>
</dbReference>
<dbReference type="GeneID" id="107270516"/>
<feature type="compositionally biased region" description="Basic and acidic residues" evidence="1">
    <location>
        <begin position="169"/>
        <end position="185"/>
    </location>
</feature>
<reference evidence="3" key="1">
    <citation type="submission" date="2025-08" db="UniProtKB">
        <authorList>
            <consortium name="RefSeq"/>
        </authorList>
    </citation>
    <scope>IDENTIFICATION</scope>
</reference>
<protein>
    <submittedName>
        <fullName evidence="3">Uncharacterized protein LOC107270516</fullName>
    </submittedName>
</protein>
<feature type="region of interest" description="Disordered" evidence="1">
    <location>
        <begin position="169"/>
        <end position="199"/>
    </location>
</feature>
<evidence type="ECO:0000256" key="1">
    <source>
        <dbReference type="SAM" id="MobiDB-lite"/>
    </source>
</evidence>
<sequence length="199" mass="22829">MFAFADYGFSHRIHNTQRGAKSHNGYIDGIHDFAGGGRNYAKCRNLLETTPEPQCRVQHAARTGISTSRYEVTEYTMTLAGRSYGLRAPADGSRRFWAVLENSQMLEGMPWLRNRRGRIEGDTRRKKRLLKQTCLRSFGYATISPNIVKLHLYREADMKAWRTGFTDPGPRDSYHKVQSDNDANYKKKGILAQNRKPIN</sequence>
<organism evidence="2 3">
    <name type="scientific">Cephus cinctus</name>
    <name type="common">Wheat stem sawfly</name>
    <dbReference type="NCBI Taxonomy" id="211228"/>
    <lineage>
        <taxon>Eukaryota</taxon>
        <taxon>Metazoa</taxon>
        <taxon>Ecdysozoa</taxon>
        <taxon>Arthropoda</taxon>
        <taxon>Hexapoda</taxon>
        <taxon>Insecta</taxon>
        <taxon>Pterygota</taxon>
        <taxon>Neoptera</taxon>
        <taxon>Endopterygota</taxon>
        <taxon>Hymenoptera</taxon>
        <taxon>Cephoidea</taxon>
        <taxon>Cephidae</taxon>
        <taxon>Cephus</taxon>
    </lineage>
</organism>
<name>A0AAJ7RMI0_CEPCN</name>
<evidence type="ECO:0000313" key="2">
    <source>
        <dbReference type="Proteomes" id="UP000694920"/>
    </source>
</evidence>
<accession>A0AAJ7RMI0</accession>
<gene>
    <name evidence="3" type="primary">LOC107270516</name>
</gene>
<proteinExistence type="predicted"/>
<dbReference type="KEGG" id="ccin:107270516"/>
<dbReference type="RefSeq" id="XP_024943661.1">
    <property type="nucleotide sequence ID" value="XM_025087893.1"/>
</dbReference>